<comment type="caution">
    <text evidence="2">The sequence shown here is derived from an EMBL/GenBank/DDBJ whole genome shotgun (WGS) entry which is preliminary data.</text>
</comment>
<proteinExistence type="predicted"/>
<dbReference type="Gene3D" id="1.10.579.10">
    <property type="entry name" value="DNA Cyclobutane Dipyrimidine Photolyase, subunit A, domain 3"/>
    <property type="match status" value="1"/>
</dbReference>
<dbReference type="InterPro" id="IPR036134">
    <property type="entry name" value="Crypto/Photolyase_FAD-like_sf"/>
</dbReference>
<dbReference type="EMBL" id="JABBXD010000001">
    <property type="protein sequence ID" value="MBD3584470.1"/>
    <property type="molecule type" value="Genomic_DNA"/>
</dbReference>
<sequence length="513" mass="59462">MSGTLRLILGDQLTETLPILQDAARSEDIILMAEVKEEATYVKHHKKKIAFLFSAMRHFAEGLKRNNYQVRYRCYDDEENQGSLLKEVQLALEQTGCNKVIVTAPGEYRLLKSMEQWENQLGVPVTILEDSRFYSTTAEFDEWAQDRKTMRMEFFYREMRKKTGVLMEDGNPVGGKWNYDEKNRESLPASKSVPEPTTFSPDDITESVIALVENEFAGHFGDLSPFHFAVTREQALTVLEEFIEQRLPEFGKYQDAMRHNAPWLFHSHLSFYINCGLLSPREVIEQAEAAYHAGTAPLNSVEGFIRQILGWREFVRGFYWHYMPGLATDNYFNADRDLPDFFWDGYTNMNCMRQCITDTKNNAYAHHIQRLMVIGNFSLLTELDPVQVQQWYLLVYADAYEWVELPNVSAMILFADGGNLASKPYAASGSYINRMSDYCKNCGYSVSKKTGEKACPFNYLYWRFLDKNKDKLKDNPRMGLVYKSYERMDDTKIQAMRDDGAIFLRKISNNEEV</sequence>
<dbReference type="PANTHER" id="PTHR38657">
    <property type="entry name" value="SLR1343 PROTEIN"/>
    <property type="match status" value="1"/>
</dbReference>
<evidence type="ECO:0000256" key="1">
    <source>
        <dbReference type="SAM" id="MobiDB-lite"/>
    </source>
</evidence>
<evidence type="ECO:0000313" key="2">
    <source>
        <dbReference type="EMBL" id="MBD3584470.1"/>
    </source>
</evidence>
<dbReference type="PANTHER" id="PTHR38657:SF1">
    <property type="entry name" value="SLR1343 PROTEIN"/>
    <property type="match status" value="1"/>
</dbReference>
<dbReference type="RefSeq" id="WP_191021927.1">
    <property type="nucleotide sequence ID" value="NZ_JABBXD010000001.1"/>
</dbReference>
<evidence type="ECO:0000313" key="3">
    <source>
        <dbReference type="Proteomes" id="UP000624419"/>
    </source>
</evidence>
<dbReference type="Gene3D" id="1.25.40.80">
    <property type="match status" value="1"/>
</dbReference>
<dbReference type="Pfam" id="PF04244">
    <property type="entry name" value="DPRP"/>
    <property type="match status" value="1"/>
</dbReference>
<name>A0ABR8LDU8_9ALTE</name>
<dbReference type="InterPro" id="IPR007357">
    <property type="entry name" value="PhrB-like"/>
</dbReference>
<dbReference type="Gene3D" id="1.10.10.1710">
    <property type="entry name" value="Deoxyribodipyrimidine photolyase-related"/>
    <property type="match status" value="1"/>
</dbReference>
<dbReference type="SUPFAM" id="SSF48173">
    <property type="entry name" value="Cryptochrome/photolyase FAD-binding domain"/>
    <property type="match status" value="1"/>
</dbReference>
<feature type="region of interest" description="Disordered" evidence="1">
    <location>
        <begin position="178"/>
        <end position="198"/>
    </location>
</feature>
<dbReference type="InterPro" id="IPR014729">
    <property type="entry name" value="Rossmann-like_a/b/a_fold"/>
</dbReference>
<dbReference type="Gene3D" id="3.40.50.620">
    <property type="entry name" value="HUPs"/>
    <property type="match status" value="1"/>
</dbReference>
<protein>
    <submittedName>
        <fullName evidence="2">Cryptochrome/photolyase family protein</fullName>
    </submittedName>
</protein>
<gene>
    <name evidence="2" type="ORF">HHX48_01835</name>
</gene>
<organism evidence="2 3">
    <name type="scientific">Salinimonas profundi</name>
    <dbReference type="NCBI Taxonomy" id="2729140"/>
    <lineage>
        <taxon>Bacteria</taxon>
        <taxon>Pseudomonadati</taxon>
        <taxon>Pseudomonadota</taxon>
        <taxon>Gammaproteobacteria</taxon>
        <taxon>Alteromonadales</taxon>
        <taxon>Alteromonadaceae</taxon>
        <taxon>Alteromonas/Salinimonas group</taxon>
        <taxon>Salinimonas</taxon>
    </lineage>
</organism>
<keyword evidence="3" id="KW-1185">Reference proteome</keyword>
<accession>A0ABR8LDU8</accession>
<dbReference type="Proteomes" id="UP000624419">
    <property type="component" value="Unassembled WGS sequence"/>
</dbReference>
<reference evidence="2 3" key="1">
    <citation type="submission" date="2020-04" db="EMBL/GenBank/DDBJ databases">
        <title>Salinimonas sp. HHU 13199.</title>
        <authorList>
            <person name="Cui X."/>
            <person name="Zhang D."/>
        </authorList>
    </citation>
    <scope>NUCLEOTIDE SEQUENCE [LARGE SCALE GENOMIC DNA]</scope>
    <source>
        <strain evidence="2 3">HHU 13199</strain>
    </source>
</reference>
<dbReference type="InterPro" id="IPR052551">
    <property type="entry name" value="UV-DNA_repair_photolyase"/>
</dbReference>